<organism evidence="1 2">
    <name type="scientific">Marinagarivorans cellulosilyticus</name>
    <dbReference type="NCBI Taxonomy" id="2721545"/>
    <lineage>
        <taxon>Bacteria</taxon>
        <taxon>Pseudomonadati</taxon>
        <taxon>Pseudomonadota</taxon>
        <taxon>Gammaproteobacteria</taxon>
        <taxon>Cellvibrionales</taxon>
        <taxon>Cellvibrionaceae</taxon>
        <taxon>Marinagarivorans</taxon>
    </lineage>
</organism>
<dbReference type="RefSeq" id="WP_236986717.1">
    <property type="nucleotide sequence ID" value="NZ_AP023086.1"/>
</dbReference>
<keyword evidence="2" id="KW-1185">Reference proteome</keyword>
<dbReference type="EMBL" id="AP023086">
    <property type="protein sequence ID" value="BCD97243.1"/>
    <property type="molecule type" value="Genomic_DNA"/>
</dbReference>
<dbReference type="Pfam" id="PF03682">
    <property type="entry name" value="UPF0158"/>
    <property type="match status" value="1"/>
</dbReference>
<sequence>MTINYKDLELTLEFVSSGYEFESSAYLDKETGVIYYDSDESEDELPEDLFENAKYISIPSKEDLGLGKPLAIEYAQKNLPNELELVNSFFRSKGAYSNFKSLLGSKDQLENWYAFERESMKKAILEWCAENEISI</sequence>
<gene>
    <name evidence="1" type="ORF">MARGE09_P1444</name>
</gene>
<reference evidence="1 2" key="1">
    <citation type="journal article" date="2022" name="IScience">
        <title>An ultrasensitive nanofiber-based assay for enzymatic hydrolysis and deep-sea microbial degradation of cellulose.</title>
        <authorList>
            <person name="Tsudome M."/>
            <person name="Tachioka M."/>
            <person name="Miyazaki M."/>
            <person name="Uchimura K."/>
            <person name="Tsuda M."/>
            <person name="Takaki Y."/>
            <person name="Deguchi S."/>
        </authorList>
    </citation>
    <scope>NUCLEOTIDE SEQUENCE [LARGE SCALE GENOMIC DNA]</scope>
    <source>
        <strain evidence="1 2">GE09</strain>
    </source>
</reference>
<protein>
    <submittedName>
        <fullName evidence="1">Uncharacterized protein</fullName>
    </submittedName>
</protein>
<proteinExistence type="predicted"/>
<dbReference type="InterPro" id="IPR005361">
    <property type="entry name" value="UPF0158"/>
</dbReference>
<accession>A0AAN1WGP8</accession>
<dbReference type="KEGG" id="marq:MARGE09_P1444"/>
<dbReference type="AlphaFoldDB" id="A0AAN1WGP8"/>
<evidence type="ECO:0000313" key="1">
    <source>
        <dbReference type="EMBL" id="BCD97243.1"/>
    </source>
</evidence>
<evidence type="ECO:0000313" key="2">
    <source>
        <dbReference type="Proteomes" id="UP001320119"/>
    </source>
</evidence>
<name>A0AAN1WGP8_9GAMM</name>
<dbReference type="Proteomes" id="UP001320119">
    <property type="component" value="Chromosome"/>
</dbReference>